<sequence>MVIIPGAIVYPVVVPCLLNYLVPGNASFEPIVITQAYGGFENEDHLLVLIFILLNYAVAMTLCINACTGAFIFMIIFIVGKFKVLGWRLDKLHARLDDDRVVYSSVKRNEDLFYRHVAELIKDHASCYYFLDQIAALSSTLLFIALGLAVFGLTVSDHHSVRQESRALPENGRVGLQRPANGIRLVLRRPSGDRLERRDFRQSVPNSPFLLSINSAISLASIILRLTFCFFFFFLFSRYATGWYKLPKRSRKLIFFMLMRSTKSSGIMGGFVKLNYETYNWAQQVHVRPRHVGGFAQDEA</sequence>
<dbReference type="EMBL" id="JBJJXI010000048">
    <property type="protein sequence ID" value="KAL3401305.1"/>
    <property type="molecule type" value="Genomic_DNA"/>
</dbReference>
<comment type="caution">
    <text evidence="2">The sequence shown here is derived from an EMBL/GenBank/DDBJ whole genome shotgun (WGS) entry which is preliminary data.</text>
</comment>
<feature type="transmembrane region" description="Helical" evidence="1">
    <location>
        <begin position="216"/>
        <end position="241"/>
    </location>
</feature>
<keyword evidence="1" id="KW-1133">Transmembrane helix</keyword>
<reference evidence="2 3" key="1">
    <citation type="journal article" date="2024" name="bioRxiv">
        <title>A reference genome for Trichogramma kaykai: A tiny desert-dwelling parasitoid wasp with competing sex-ratio distorters.</title>
        <authorList>
            <person name="Culotta J."/>
            <person name="Lindsey A.R."/>
        </authorList>
    </citation>
    <scope>NUCLEOTIDE SEQUENCE [LARGE SCALE GENOMIC DNA]</scope>
    <source>
        <strain evidence="2 3">KSX58</strain>
    </source>
</reference>
<evidence type="ECO:0000256" key="1">
    <source>
        <dbReference type="SAM" id="Phobius"/>
    </source>
</evidence>
<evidence type="ECO:0008006" key="4">
    <source>
        <dbReference type="Google" id="ProtNLM"/>
    </source>
</evidence>
<protein>
    <recommendedName>
        <fullName evidence="4">Odorant receptor</fullName>
    </recommendedName>
</protein>
<keyword evidence="1" id="KW-0472">Membrane</keyword>
<feature type="transmembrane region" description="Helical" evidence="1">
    <location>
        <begin position="134"/>
        <end position="155"/>
    </location>
</feature>
<evidence type="ECO:0000313" key="2">
    <source>
        <dbReference type="EMBL" id="KAL3401305.1"/>
    </source>
</evidence>
<organism evidence="2 3">
    <name type="scientific">Trichogramma kaykai</name>
    <dbReference type="NCBI Taxonomy" id="54128"/>
    <lineage>
        <taxon>Eukaryota</taxon>
        <taxon>Metazoa</taxon>
        <taxon>Ecdysozoa</taxon>
        <taxon>Arthropoda</taxon>
        <taxon>Hexapoda</taxon>
        <taxon>Insecta</taxon>
        <taxon>Pterygota</taxon>
        <taxon>Neoptera</taxon>
        <taxon>Endopterygota</taxon>
        <taxon>Hymenoptera</taxon>
        <taxon>Apocrita</taxon>
        <taxon>Proctotrupomorpha</taxon>
        <taxon>Chalcidoidea</taxon>
        <taxon>Trichogrammatidae</taxon>
        <taxon>Trichogramma</taxon>
    </lineage>
</organism>
<feature type="transmembrane region" description="Helical" evidence="1">
    <location>
        <begin position="46"/>
        <end position="79"/>
    </location>
</feature>
<name>A0ABD2X7N6_9HYME</name>
<accession>A0ABD2X7N6</accession>
<keyword evidence="1" id="KW-0812">Transmembrane</keyword>
<keyword evidence="3" id="KW-1185">Reference proteome</keyword>
<proteinExistence type="predicted"/>
<evidence type="ECO:0000313" key="3">
    <source>
        <dbReference type="Proteomes" id="UP001627154"/>
    </source>
</evidence>
<dbReference type="AlphaFoldDB" id="A0ABD2X7N6"/>
<gene>
    <name evidence="2" type="ORF">TKK_005606</name>
</gene>
<dbReference type="Proteomes" id="UP001627154">
    <property type="component" value="Unassembled WGS sequence"/>
</dbReference>